<evidence type="ECO:0000313" key="1">
    <source>
        <dbReference type="EMBL" id="KAF6173907.1"/>
    </source>
</evidence>
<accession>A0A7J7P375</accession>
<reference evidence="1 2" key="1">
    <citation type="journal article" date="2020" name="IScience">
        <title>Genome Sequencing of the Endangered Kingdonia uniflora (Circaeasteraceae, Ranunculales) Reveals Potential Mechanisms of Evolutionary Specialization.</title>
        <authorList>
            <person name="Sun Y."/>
            <person name="Deng T."/>
            <person name="Zhang A."/>
            <person name="Moore M.J."/>
            <person name="Landis J.B."/>
            <person name="Lin N."/>
            <person name="Zhang H."/>
            <person name="Zhang X."/>
            <person name="Huang J."/>
            <person name="Zhang X."/>
            <person name="Sun H."/>
            <person name="Wang H."/>
        </authorList>
    </citation>
    <scope>NUCLEOTIDE SEQUENCE [LARGE SCALE GENOMIC DNA]</scope>
    <source>
        <strain evidence="1">TB1705</strain>
        <tissue evidence="1">Leaf</tissue>
    </source>
</reference>
<feature type="non-terminal residue" evidence="1">
    <location>
        <position position="1"/>
    </location>
</feature>
<gene>
    <name evidence="1" type="ORF">GIB67_039858</name>
</gene>
<dbReference type="AlphaFoldDB" id="A0A7J7P375"/>
<evidence type="ECO:0000313" key="2">
    <source>
        <dbReference type="Proteomes" id="UP000541444"/>
    </source>
</evidence>
<name>A0A7J7P375_9MAGN</name>
<comment type="caution">
    <text evidence="1">The sequence shown here is derived from an EMBL/GenBank/DDBJ whole genome shotgun (WGS) entry which is preliminary data.</text>
</comment>
<organism evidence="1 2">
    <name type="scientific">Kingdonia uniflora</name>
    <dbReference type="NCBI Taxonomy" id="39325"/>
    <lineage>
        <taxon>Eukaryota</taxon>
        <taxon>Viridiplantae</taxon>
        <taxon>Streptophyta</taxon>
        <taxon>Embryophyta</taxon>
        <taxon>Tracheophyta</taxon>
        <taxon>Spermatophyta</taxon>
        <taxon>Magnoliopsida</taxon>
        <taxon>Ranunculales</taxon>
        <taxon>Circaeasteraceae</taxon>
        <taxon>Kingdonia</taxon>
    </lineage>
</organism>
<sequence length="268" mass="30553">GMNDVWKRHKSRLNKKYIKGKDPTKVKATPPLFVPKEVCVEFVDICNSDAFQDVERNVPDEDVGRADMFIKAHTKADKTYQCLEIINMNLYPDSNKIGHDDVLAKTLGKEKKDHMMAMGIGITSSFVANAIHIVEENEDLEATNNELKTMLLNMRKDLDDHIKNASGIQQIQPFRFVMHQVTHRKLRRECKLNGCPEGIVVYVIVVDVSPDAYCNNKQLGDGYYKINIFNVISEDALLFRQDSFTKTMGDVVTGGFITWPKSFIIFTF</sequence>
<protein>
    <submittedName>
        <fullName evidence="1">Uncharacterized protein</fullName>
    </submittedName>
</protein>
<proteinExistence type="predicted"/>
<dbReference type="Proteomes" id="UP000541444">
    <property type="component" value="Unassembled WGS sequence"/>
</dbReference>
<dbReference type="EMBL" id="JACGCM010000309">
    <property type="protein sequence ID" value="KAF6173907.1"/>
    <property type="molecule type" value="Genomic_DNA"/>
</dbReference>
<keyword evidence="2" id="KW-1185">Reference proteome</keyword>
<dbReference type="OrthoDB" id="1297232at2759"/>